<evidence type="ECO:0000313" key="1">
    <source>
        <dbReference type="EMBL" id="JAD24593.1"/>
    </source>
</evidence>
<reference evidence="1" key="1">
    <citation type="submission" date="2014-09" db="EMBL/GenBank/DDBJ databases">
        <authorList>
            <person name="Magalhaes I.L.F."/>
            <person name="Oliveira U."/>
            <person name="Santos F.R."/>
            <person name="Vidigal T.H.D.A."/>
            <person name="Brescovit A.D."/>
            <person name="Santos A.J."/>
        </authorList>
    </citation>
    <scope>NUCLEOTIDE SEQUENCE</scope>
    <source>
        <tissue evidence="1">Shoot tissue taken approximately 20 cm above the soil surface</tissue>
    </source>
</reference>
<dbReference type="EMBL" id="GBRH01273302">
    <property type="protein sequence ID" value="JAD24593.1"/>
    <property type="molecule type" value="Transcribed_RNA"/>
</dbReference>
<dbReference type="AlphaFoldDB" id="A0A0A8YFS5"/>
<proteinExistence type="predicted"/>
<name>A0A0A8YFS5_ARUDO</name>
<accession>A0A0A8YFS5</accession>
<reference evidence="1" key="2">
    <citation type="journal article" date="2015" name="Data Brief">
        <title>Shoot transcriptome of the giant reed, Arundo donax.</title>
        <authorList>
            <person name="Barrero R.A."/>
            <person name="Guerrero F.D."/>
            <person name="Moolhuijzen P."/>
            <person name="Goolsby J.A."/>
            <person name="Tidwell J."/>
            <person name="Bellgard S.E."/>
            <person name="Bellgard M.I."/>
        </authorList>
    </citation>
    <scope>NUCLEOTIDE SEQUENCE</scope>
    <source>
        <tissue evidence="1">Shoot tissue taken approximately 20 cm above the soil surface</tissue>
    </source>
</reference>
<protein>
    <submittedName>
        <fullName evidence="1">Uncharacterized protein</fullName>
    </submittedName>
</protein>
<sequence>MDFLESNCSKILLPMNKTRMYFSENCSYTF</sequence>
<organism evidence="1">
    <name type="scientific">Arundo donax</name>
    <name type="common">Giant reed</name>
    <name type="synonym">Donax arundinaceus</name>
    <dbReference type="NCBI Taxonomy" id="35708"/>
    <lineage>
        <taxon>Eukaryota</taxon>
        <taxon>Viridiplantae</taxon>
        <taxon>Streptophyta</taxon>
        <taxon>Embryophyta</taxon>
        <taxon>Tracheophyta</taxon>
        <taxon>Spermatophyta</taxon>
        <taxon>Magnoliopsida</taxon>
        <taxon>Liliopsida</taxon>
        <taxon>Poales</taxon>
        <taxon>Poaceae</taxon>
        <taxon>PACMAD clade</taxon>
        <taxon>Arundinoideae</taxon>
        <taxon>Arundineae</taxon>
        <taxon>Arundo</taxon>
    </lineage>
</organism>